<dbReference type="InterPro" id="IPR002300">
    <property type="entry name" value="aa-tRNA-synth_Ia"/>
</dbReference>
<dbReference type="InterPro" id="IPR015413">
    <property type="entry name" value="Methionyl/Leucyl_tRNA_Synth"/>
</dbReference>
<protein>
    <recommendedName>
        <fullName evidence="9">Leucine--tRNA ligase</fullName>
        <ecNumber evidence="9">6.1.1.4</ecNumber>
    </recommendedName>
    <alternativeName>
        <fullName evidence="9">Leucyl-tRNA synthetase</fullName>
        <shortName evidence="9">LeuRS</shortName>
    </alternativeName>
</protein>
<dbReference type="CDD" id="cd07958">
    <property type="entry name" value="Anticodon_Ia_Leu_BEm"/>
    <property type="match status" value="1"/>
</dbReference>
<evidence type="ECO:0000256" key="10">
    <source>
        <dbReference type="RuleBase" id="RU363039"/>
    </source>
</evidence>
<keyword evidence="3 9" id="KW-0436">Ligase</keyword>
<dbReference type="SUPFAM" id="SSF50677">
    <property type="entry name" value="ValRS/IleRS/LeuRS editing domain"/>
    <property type="match status" value="1"/>
</dbReference>
<dbReference type="FunFam" id="1.10.730.10:FF:000011">
    <property type="entry name" value="Leucine--tRNA ligase chloroplastic/mitochondrial"/>
    <property type="match status" value="1"/>
</dbReference>
<dbReference type="Pfam" id="PF13603">
    <property type="entry name" value="tRNA-synt_1_2"/>
    <property type="match status" value="1"/>
</dbReference>
<dbReference type="Pfam" id="PF00133">
    <property type="entry name" value="tRNA-synt_1"/>
    <property type="match status" value="1"/>
</dbReference>
<evidence type="ECO:0000256" key="3">
    <source>
        <dbReference type="ARBA" id="ARBA00022598"/>
    </source>
</evidence>
<dbReference type="SUPFAM" id="SSF47323">
    <property type="entry name" value="Anticodon-binding domain of a subclass of class I aminoacyl-tRNA synthetases"/>
    <property type="match status" value="1"/>
</dbReference>
<sequence length="804" mass="91917">MSFNHHEIEEKWQKFWEENKTFKTTEDENKPNFYALDMFPYPSGVGLHVGHPEGYTATDIVSRMKRMQGYNVLHPMGWDAFGLPAEQYAIDTGNDVVEFTKHNINTFTRQIKELGFSYDWEREVNTTDPNYYKWTQWIFLKLYEKGLAYVDEVPVNWCPALGTVLANEEVIDGKSERGGHPVERRPMKQWMLKITAYADRLIDDLEDVDWPENLKDMQRNWIGRSEGAEVTFTIEGTGKNFTVFTTRPDTLFGATYAVLAPEHPLVNDITTEEQKQAIENYLEQIKSKSDLERTDLAKDKTGVFTGAYAINPVNNEKMPIWIADYVLMSYGTGAIMAVPAHDERDYEFAKKFGLEIKAVVAGGDVDKEAYTGDGEHINSGFLDGLNKEDAISKMIAWLEEKNIGTKKITYRLRDWLFSRQRYWGEPIPIIHWEDGTMTTVPEDQLPLTLPVMKEIKPSGTGESPLANASDWVNVVDPATGKKGRRETNTMPQWAGSSWYFLRYVDPKNENALADFEKLKKWLPVDIYIGGQEHAVLHLLYARFWHKFLYDIGVVPTKEPFQKLFNQGMILGENNEKMSKSKGNVVNPDHIIDSHGADTLRLYEMFMGPLDASIAWSTNGLDGARRFLDRVWRLLVDETGEITSKVQQGHSDVLEKVYHQTVKKVTEDFNQLGFNTAISQMMVFINEAYKSDVLPKEYIEGFVKLLSPICPHIAEELWSKLGHEGTITYEAWPSFDESKLVDAEVEIVVQLNGKVRSKMMVSSEISREQLEAFVMEDEKVKELIDGKTIRKVIAVPGKLVNIVAN</sequence>
<evidence type="ECO:0000256" key="8">
    <source>
        <dbReference type="ARBA" id="ARBA00047469"/>
    </source>
</evidence>
<dbReference type="InterPro" id="IPR009080">
    <property type="entry name" value="tRNAsynth_Ia_anticodon-bd"/>
</dbReference>
<comment type="subcellular location">
    <subcellularLocation>
        <location evidence="9">Cytoplasm</location>
    </subcellularLocation>
</comment>
<dbReference type="Proteomes" id="UP000189761">
    <property type="component" value="Unassembled WGS sequence"/>
</dbReference>
<accession>A0A8E2LGS9</accession>
<feature type="domain" description="Methionyl/Valyl/Leucyl/Isoleucyl-tRNA synthetase anticodon-binding" evidence="12">
    <location>
        <begin position="655"/>
        <end position="764"/>
    </location>
</feature>
<dbReference type="InterPro" id="IPR025709">
    <property type="entry name" value="Leu_tRNA-synth_edit"/>
</dbReference>
<keyword evidence="16" id="KW-1185">Reference proteome</keyword>
<dbReference type="RefSeq" id="WP_078109574.1">
    <property type="nucleotide sequence ID" value="NZ_CP065424.1"/>
</dbReference>
<reference evidence="15 16" key="1">
    <citation type="submission" date="2017-01" db="EMBL/GenBank/DDBJ databases">
        <title>Draft genome sequence of Bacillus oleronius.</title>
        <authorList>
            <person name="Allam M."/>
        </authorList>
    </citation>
    <scope>NUCLEOTIDE SEQUENCE [LARGE SCALE GENOMIC DNA]</scope>
    <source>
        <strain evidence="15 16">DSM 9356</strain>
    </source>
</reference>
<dbReference type="InterPro" id="IPR013155">
    <property type="entry name" value="M/V/L/I-tRNA-synth_anticd-bd"/>
</dbReference>
<dbReference type="FunFam" id="3.40.50.620:FF:000056">
    <property type="entry name" value="Leucine--tRNA ligase"/>
    <property type="match status" value="1"/>
</dbReference>
<dbReference type="Gene3D" id="1.10.730.10">
    <property type="entry name" value="Isoleucyl-tRNA Synthetase, Domain 1"/>
    <property type="match status" value="1"/>
</dbReference>
<dbReference type="NCBIfam" id="TIGR00396">
    <property type="entry name" value="leuS_bact"/>
    <property type="match status" value="1"/>
</dbReference>
<feature type="domain" description="Leucyl-tRNA synthetase editing" evidence="14">
    <location>
        <begin position="219"/>
        <end position="399"/>
    </location>
</feature>
<evidence type="ECO:0000256" key="9">
    <source>
        <dbReference type="HAMAP-Rule" id="MF_00049"/>
    </source>
</evidence>
<dbReference type="EMBL" id="MTLA01000051">
    <property type="protein sequence ID" value="OOP69519.1"/>
    <property type="molecule type" value="Genomic_DNA"/>
</dbReference>
<evidence type="ECO:0000313" key="15">
    <source>
        <dbReference type="EMBL" id="OOP69519.1"/>
    </source>
</evidence>
<dbReference type="GO" id="GO:0005829">
    <property type="term" value="C:cytosol"/>
    <property type="evidence" value="ECO:0007669"/>
    <property type="project" value="TreeGrafter"/>
</dbReference>
<evidence type="ECO:0000256" key="2">
    <source>
        <dbReference type="ARBA" id="ARBA00022490"/>
    </source>
</evidence>
<evidence type="ECO:0000256" key="6">
    <source>
        <dbReference type="ARBA" id="ARBA00022917"/>
    </source>
</evidence>
<dbReference type="CDD" id="cd00812">
    <property type="entry name" value="LeuRS_core"/>
    <property type="match status" value="1"/>
</dbReference>
<dbReference type="PANTHER" id="PTHR43740">
    <property type="entry name" value="LEUCYL-TRNA SYNTHETASE"/>
    <property type="match status" value="1"/>
</dbReference>
<comment type="caution">
    <text evidence="15">The sequence shown here is derived from an EMBL/GenBank/DDBJ whole genome shotgun (WGS) entry which is preliminary data.</text>
</comment>
<evidence type="ECO:0000313" key="16">
    <source>
        <dbReference type="Proteomes" id="UP000189761"/>
    </source>
</evidence>
<gene>
    <name evidence="9" type="primary">leuS</name>
    <name evidence="15" type="ORF">BWZ43_04800</name>
</gene>
<dbReference type="GO" id="GO:0002161">
    <property type="term" value="F:aminoacyl-tRNA deacylase activity"/>
    <property type="evidence" value="ECO:0007669"/>
    <property type="project" value="InterPro"/>
</dbReference>
<evidence type="ECO:0000256" key="4">
    <source>
        <dbReference type="ARBA" id="ARBA00022741"/>
    </source>
</evidence>
<feature type="short sequence motif" description="'KMSKS' region" evidence="9">
    <location>
        <begin position="576"/>
        <end position="580"/>
    </location>
</feature>
<keyword evidence="4 9" id="KW-0547">Nucleotide-binding</keyword>
<keyword evidence="6 9" id="KW-0648">Protein biosynthesis</keyword>
<dbReference type="InterPro" id="IPR009008">
    <property type="entry name" value="Val/Leu/Ile-tRNA-synth_edit"/>
</dbReference>
<evidence type="ECO:0000256" key="5">
    <source>
        <dbReference type="ARBA" id="ARBA00022840"/>
    </source>
</evidence>
<evidence type="ECO:0000259" key="13">
    <source>
        <dbReference type="Pfam" id="PF09334"/>
    </source>
</evidence>
<comment type="caution">
    <text evidence="9">Lacks conserved residue(s) required for the propagation of feature annotation.</text>
</comment>
<dbReference type="Gene3D" id="3.40.50.620">
    <property type="entry name" value="HUPs"/>
    <property type="match status" value="2"/>
</dbReference>
<keyword evidence="2 9" id="KW-0963">Cytoplasm</keyword>
<evidence type="ECO:0000256" key="7">
    <source>
        <dbReference type="ARBA" id="ARBA00023146"/>
    </source>
</evidence>
<dbReference type="FunFam" id="3.40.50.620:FF:000077">
    <property type="entry name" value="Leucine--tRNA ligase"/>
    <property type="match status" value="1"/>
</dbReference>
<dbReference type="InterPro" id="IPR014729">
    <property type="entry name" value="Rossmann-like_a/b/a_fold"/>
</dbReference>
<dbReference type="GO" id="GO:0005524">
    <property type="term" value="F:ATP binding"/>
    <property type="evidence" value="ECO:0007669"/>
    <property type="project" value="UniProtKB-UniRule"/>
</dbReference>
<proteinExistence type="inferred from homology"/>
<dbReference type="HAMAP" id="MF_00049_B">
    <property type="entry name" value="Leu_tRNA_synth_B"/>
    <property type="match status" value="1"/>
</dbReference>
<feature type="domain" description="Methionyl/Leucyl tRNA synthetase" evidence="13">
    <location>
        <begin position="39"/>
        <end position="170"/>
    </location>
</feature>
<dbReference type="Gene3D" id="3.90.740.10">
    <property type="entry name" value="Valyl/Leucyl/Isoleucyl-tRNA synthetase, editing domain"/>
    <property type="match status" value="1"/>
</dbReference>
<dbReference type="Gene3D" id="3.10.20.590">
    <property type="match status" value="1"/>
</dbReference>
<dbReference type="Pfam" id="PF09334">
    <property type="entry name" value="tRNA-synt_1g"/>
    <property type="match status" value="1"/>
</dbReference>
<feature type="domain" description="Aminoacyl-tRNA synthetase class Ia" evidence="11">
    <location>
        <begin position="410"/>
        <end position="604"/>
    </location>
</feature>
<name>A0A8E2LGS9_9BACI</name>
<evidence type="ECO:0000259" key="12">
    <source>
        <dbReference type="Pfam" id="PF08264"/>
    </source>
</evidence>
<keyword evidence="5 9" id="KW-0067">ATP-binding</keyword>
<organism evidence="15 16">
    <name type="scientific">Heyndrickxia oleronia</name>
    <dbReference type="NCBI Taxonomy" id="38875"/>
    <lineage>
        <taxon>Bacteria</taxon>
        <taxon>Bacillati</taxon>
        <taxon>Bacillota</taxon>
        <taxon>Bacilli</taxon>
        <taxon>Bacillales</taxon>
        <taxon>Bacillaceae</taxon>
        <taxon>Heyndrickxia</taxon>
    </lineage>
</organism>
<feature type="binding site" evidence="9">
    <location>
        <position position="579"/>
    </location>
    <ligand>
        <name>ATP</name>
        <dbReference type="ChEBI" id="CHEBI:30616"/>
    </ligand>
</feature>
<dbReference type="SUPFAM" id="SSF52374">
    <property type="entry name" value="Nucleotidylyl transferase"/>
    <property type="match status" value="1"/>
</dbReference>
<dbReference type="AlphaFoldDB" id="A0A8E2LGS9"/>
<dbReference type="Pfam" id="PF08264">
    <property type="entry name" value="Anticodon_1"/>
    <property type="match status" value="1"/>
</dbReference>
<keyword evidence="7 9" id="KW-0030">Aminoacyl-tRNA synthetase</keyword>
<dbReference type="GO" id="GO:0006429">
    <property type="term" value="P:leucyl-tRNA aminoacylation"/>
    <property type="evidence" value="ECO:0007669"/>
    <property type="project" value="UniProtKB-UniRule"/>
</dbReference>
<dbReference type="EC" id="6.1.1.4" evidence="9"/>
<dbReference type="PANTHER" id="PTHR43740:SF2">
    <property type="entry name" value="LEUCINE--TRNA LIGASE, MITOCHONDRIAL"/>
    <property type="match status" value="1"/>
</dbReference>
<dbReference type="InterPro" id="IPR002302">
    <property type="entry name" value="Leu-tRNA-ligase"/>
</dbReference>
<dbReference type="PRINTS" id="PR00985">
    <property type="entry name" value="TRNASYNTHLEU"/>
</dbReference>
<evidence type="ECO:0000259" key="11">
    <source>
        <dbReference type="Pfam" id="PF00133"/>
    </source>
</evidence>
<comment type="catalytic activity">
    <reaction evidence="8 9">
        <text>tRNA(Leu) + L-leucine + ATP = L-leucyl-tRNA(Leu) + AMP + diphosphate</text>
        <dbReference type="Rhea" id="RHEA:11688"/>
        <dbReference type="Rhea" id="RHEA-COMP:9613"/>
        <dbReference type="Rhea" id="RHEA-COMP:9622"/>
        <dbReference type="ChEBI" id="CHEBI:30616"/>
        <dbReference type="ChEBI" id="CHEBI:33019"/>
        <dbReference type="ChEBI" id="CHEBI:57427"/>
        <dbReference type="ChEBI" id="CHEBI:78442"/>
        <dbReference type="ChEBI" id="CHEBI:78494"/>
        <dbReference type="ChEBI" id="CHEBI:456215"/>
        <dbReference type="EC" id="6.1.1.4"/>
    </reaction>
</comment>
<evidence type="ECO:0000256" key="1">
    <source>
        <dbReference type="ARBA" id="ARBA00005594"/>
    </source>
</evidence>
<dbReference type="FunFam" id="3.10.20.590:FF:000001">
    <property type="entry name" value="Leucine--tRNA ligase"/>
    <property type="match status" value="1"/>
</dbReference>
<dbReference type="GO" id="GO:0004823">
    <property type="term" value="F:leucine-tRNA ligase activity"/>
    <property type="evidence" value="ECO:0007669"/>
    <property type="project" value="UniProtKB-UniRule"/>
</dbReference>
<comment type="similarity">
    <text evidence="1 9 10">Belongs to the class-I aminoacyl-tRNA synthetase family.</text>
</comment>
<evidence type="ECO:0000259" key="14">
    <source>
        <dbReference type="Pfam" id="PF13603"/>
    </source>
</evidence>
<dbReference type="FunFam" id="3.90.740.10:FF:000049">
    <property type="entry name" value="Os01g0120300 protein"/>
    <property type="match status" value="1"/>
</dbReference>